<sequence length="221" mass="25223">MATKGKQSISEHAKNYWDCEDKERIALLLFVQRARELVLHTSSLMVKRQSASSFSIAQQILALLRQHKRAPHSSTETNVAFLLKEFDDSIKTDEVTRALVGDRLAFLHGVFSESGDTNKKLEAIEFVLSRLAQREHFALCADGIKRIVATNRKEKDRLMALTESFMVSETPGTPRRPSTTCSTSHFSTKRRLSRRQARCLNSFLRILTWPNIRITSGLVYR</sequence>
<comment type="caution">
    <text evidence="1">The sequence shown here is derived from an EMBL/GenBank/DDBJ whole genome shotgun (WGS) entry which is preliminary data.</text>
</comment>
<dbReference type="EMBL" id="JAQQDW010000036">
    <property type="protein sequence ID" value="MFM0105529.1"/>
    <property type="molecule type" value="Genomic_DNA"/>
</dbReference>
<protein>
    <submittedName>
        <fullName evidence="1">Uncharacterized protein</fullName>
    </submittedName>
</protein>
<proteinExistence type="predicted"/>
<keyword evidence="2" id="KW-1185">Reference proteome</keyword>
<reference evidence="1 2" key="1">
    <citation type="journal article" date="2024" name="Chem. Sci.">
        <title>Discovery of megapolipeptins by genome mining of a Burkholderiales bacteria collection.</title>
        <authorList>
            <person name="Paulo B.S."/>
            <person name="Recchia M.J.J."/>
            <person name="Lee S."/>
            <person name="Fergusson C.H."/>
            <person name="Romanowski S.B."/>
            <person name="Hernandez A."/>
            <person name="Krull N."/>
            <person name="Liu D.Y."/>
            <person name="Cavanagh H."/>
            <person name="Bos A."/>
            <person name="Gray C.A."/>
            <person name="Murphy B.T."/>
            <person name="Linington R.G."/>
            <person name="Eustaquio A.S."/>
        </authorList>
    </citation>
    <scope>NUCLEOTIDE SEQUENCE [LARGE SCALE GENOMIC DNA]</scope>
    <source>
        <strain evidence="1 2">RL18-126-BIB-B</strain>
    </source>
</reference>
<name>A0ACC7NEL3_9BURK</name>
<gene>
    <name evidence="1" type="ORF">PQR01_19060</name>
</gene>
<organism evidence="1 2">
    <name type="scientific">Paraburkholderia rhynchosiae</name>
    <dbReference type="NCBI Taxonomy" id="487049"/>
    <lineage>
        <taxon>Bacteria</taxon>
        <taxon>Pseudomonadati</taxon>
        <taxon>Pseudomonadota</taxon>
        <taxon>Betaproteobacteria</taxon>
        <taxon>Burkholderiales</taxon>
        <taxon>Burkholderiaceae</taxon>
        <taxon>Paraburkholderia</taxon>
    </lineage>
</organism>
<evidence type="ECO:0000313" key="1">
    <source>
        <dbReference type="EMBL" id="MFM0105529.1"/>
    </source>
</evidence>
<accession>A0ACC7NEL3</accession>
<feature type="non-terminal residue" evidence="1">
    <location>
        <position position="221"/>
    </location>
</feature>
<dbReference type="Proteomes" id="UP001629235">
    <property type="component" value="Unassembled WGS sequence"/>
</dbReference>
<evidence type="ECO:0000313" key="2">
    <source>
        <dbReference type="Proteomes" id="UP001629235"/>
    </source>
</evidence>